<dbReference type="SUPFAM" id="SSF47336">
    <property type="entry name" value="ACP-like"/>
    <property type="match status" value="1"/>
</dbReference>
<evidence type="ECO:0000256" key="6">
    <source>
        <dbReference type="ARBA" id="ARBA00023194"/>
    </source>
</evidence>
<dbReference type="InterPro" id="IPR010071">
    <property type="entry name" value="AA_adenyl_dom"/>
</dbReference>
<dbReference type="PROSITE" id="PS50075">
    <property type="entry name" value="CARRIER"/>
    <property type="match status" value="1"/>
</dbReference>
<gene>
    <name evidence="9" type="ORF">J2Z28_003056</name>
</gene>
<accession>A0ABS4RU53</accession>
<dbReference type="Pfam" id="PF00501">
    <property type="entry name" value="AMP-binding"/>
    <property type="match status" value="1"/>
</dbReference>
<dbReference type="PANTHER" id="PTHR45527">
    <property type="entry name" value="NONRIBOSOMAL PEPTIDE SYNTHETASE"/>
    <property type="match status" value="1"/>
</dbReference>
<dbReference type="SUPFAM" id="SSF52777">
    <property type="entry name" value="CoA-dependent acyltransferases"/>
    <property type="match status" value="2"/>
</dbReference>
<proteinExistence type="inferred from homology"/>
<dbReference type="RefSeq" id="WP_211083050.1">
    <property type="nucleotide sequence ID" value="NZ_CBCSLC010000053.1"/>
</dbReference>
<dbReference type="CDD" id="cd19531">
    <property type="entry name" value="LCL_NRPS-like"/>
    <property type="match status" value="1"/>
</dbReference>
<dbReference type="InterPro" id="IPR023213">
    <property type="entry name" value="CAT-like_dom_sf"/>
</dbReference>
<dbReference type="InterPro" id="IPR020806">
    <property type="entry name" value="PKS_PP-bd"/>
</dbReference>
<dbReference type="Proteomes" id="UP000810207">
    <property type="component" value="Unassembled WGS sequence"/>
</dbReference>
<feature type="domain" description="Carrier" evidence="8">
    <location>
        <begin position="1006"/>
        <end position="1081"/>
    </location>
</feature>
<dbReference type="InterPro" id="IPR009081">
    <property type="entry name" value="PP-bd_ACP"/>
</dbReference>
<dbReference type="SUPFAM" id="SSF56801">
    <property type="entry name" value="Acetyl-CoA synthetase-like"/>
    <property type="match status" value="1"/>
</dbReference>
<evidence type="ECO:0000259" key="8">
    <source>
        <dbReference type="PROSITE" id="PS50075"/>
    </source>
</evidence>
<dbReference type="Gene3D" id="3.40.50.12780">
    <property type="entry name" value="N-terminal domain of ligase-like"/>
    <property type="match status" value="1"/>
</dbReference>
<dbReference type="Gene3D" id="3.30.300.30">
    <property type="match status" value="1"/>
</dbReference>
<dbReference type="Gene3D" id="1.10.1200.10">
    <property type="entry name" value="ACP-like"/>
    <property type="match status" value="1"/>
</dbReference>
<keyword evidence="5" id="KW-0677">Repeat</keyword>
<evidence type="ECO:0000256" key="3">
    <source>
        <dbReference type="ARBA" id="ARBA00022450"/>
    </source>
</evidence>
<dbReference type="SMART" id="SM00823">
    <property type="entry name" value="PKS_PP"/>
    <property type="match status" value="1"/>
</dbReference>
<dbReference type="InterPro" id="IPR045851">
    <property type="entry name" value="AMP-bd_C_sf"/>
</dbReference>
<evidence type="ECO:0000256" key="7">
    <source>
        <dbReference type="ARBA" id="ARBA00023268"/>
    </source>
</evidence>
<comment type="cofactor">
    <cofactor evidence="1">
        <name>pantetheine 4'-phosphate</name>
        <dbReference type="ChEBI" id="CHEBI:47942"/>
    </cofactor>
</comment>
<dbReference type="Gene3D" id="3.30.559.30">
    <property type="entry name" value="Nonribosomal peptide synthetase, condensation domain"/>
    <property type="match status" value="1"/>
</dbReference>
<dbReference type="InterPro" id="IPR036736">
    <property type="entry name" value="ACP-like_sf"/>
</dbReference>
<evidence type="ECO:0000256" key="2">
    <source>
        <dbReference type="ARBA" id="ARBA00006432"/>
    </source>
</evidence>
<evidence type="ECO:0000256" key="1">
    <source>
        <dbReference type="ARBA" id="ARBA00001957"/>
    </source>
</evidence>
<comment type="similarity">
    <text evidence="2">Belongs to the ATP-dependent AMP-binding enzyme family.</text>
</comment>
<dbReference type="Pfam" id="PF00975">
    <property type="entry name" value="Thioesterase"/>
    <property type="match status" value="1"/>
</dbReference>
<dbReference type="PANTHER" id="PTHR45527:SF1">
    <property type="entry name" value="FATTY ACID SYNTHASE"/>
    <property type="match status" value="1"/>
</dbReference>
<keyword evidence="7" id="KW-0511">Multifunctional enzyme</keyword>
<dbReference type="PROSITE" id="PS00455">
    <property type="entry name" value="AMP_BINDING"/>
    <property type="match status" value="1"/>
</dbReference>
<keyword evidence="3" id="KW-0596">Phosphopantetheine</keyword>
<dbReference type="InterPro" id="IPR001242">
    <property type="entry name" value="Condensation_dom"/>
</dbReference>
<comment type="caution">
    <text evidence="9">The sequence shown here is derived from an EMBL/GenBank/DDBJ whole genome shotgun (WGS) entry which is preliminary data.</text>
</comment>
<dbReference type="InterPro" id="IPR029058">
    <property type="entry name" value="AB_hydrolase_fold"/>
</dbReference>
<dbReference type="Gene3D" id="3.40.50.1820">
    <property type="entry name" value="alpha/beta hydrolase"/>
    <property type="match status" value="1"/>
</dbReference>
<dbReference type="InterPro" id="IPR020845">
    <property type="entry name" value="AMP-binding_CS"/>
</dbReference>
<evidence type="ECO:0000256" key="5">
    <source>
        <dbReference type="ARBA" id="ARBA00022737"/>
    </source>
</evidence>
<dbReference type="EMBL" id="JAGIKV010000010">
    <property type="protein sequence ID" value="MBP2246408.1"/>
    <property type="molecule type" value="Genomic_DNA"/>
</dbReference>
<keyword evidence="10" id="KW-1185">Reference proteome</keyword>
<dbReference type="InterPro" id="IPR001031">
    <property type="entry name" value="Thioesterase"/>
</dbReference>
<sequence>MKKSGAVMNKSELIDRILSQMNVTNTVQRTSRDINRFPLSFAQKRLWLQQQIEPASTAYNMIFANEIRGEFDESAFEQAIGLMVDRQELLQIRIDSEEGVPYQYILKEQPDYQWVDLSMYSEDQAERQIVDQVERADGPFDFTRDRLCRFKFFKLNDHHHIFVLMMHHIISDGQSIEIIRRDLLSYYEHFRGVGPLQAYSSSATQYIDYSVWQNQLLESKEFAAQKRYWLDQLKGHSYTLTLPYDHERPQKRSEEGISVYFTIPAPLTSRLREISEKNHSTLFMVMYTCFSILLRKYSGETDLMIGTPVSNRPQSDLEKIIGFFVNTLVLRSRINDQQSFLEHLDASKNTILDAFDHQDVPIDLLFDDLIQSRNTGYSPLFQVMFSLAKAGDFEQTDQQAVFREIKLKQTNTSKFDMSLDLTEDRDVIKGTFECSRDLFHVSTIERWASNFIALLEHIVDHPGKPIVGVGAVSDEERQKVLYEWNDTVMDYPDHICVQHLFEASVSQAPDQVAVVYGGDELSYRDLDRQANQLAHLLIEKGIGPDKAVAIGIERSLHLPIALLAVLKAGGAIVPLDLDAPVERNRHMLTDSGASICLINTNTLPIPDDVALLIDVSQSEIYMDKPITVPSTQVGPDHLVAIYYTSGTTGKPKGVSVRHQGWVNRICWMQHQFKLESHETVLQKTTLTFDDVGLEYFWTWMAGARVALLEPGFHRDPYAIIQALKQYEVAIVFFVPSMLKMILERISVADLEQLASLRDVFSSGEALKPEMVAAFHHNLPERNLHNSYGVTEVSIDSTIHMNVQLEGLRARRNISIGRPIGNNFIYVLDEMQNPAPIGVHGDLYIGGVGLARGYYGDPVKTEQAFFANPFTDGRMYKTGDIAYYDATGKLYIVGRIDNQLKIRGMRVELGEISDVISRHADIQECAMLAERWGEDEELSLSAYIQVAPSSEIHSTDLRNFCRTLLPSHMIPSRFITIDRIPLNSNGKLDKPALKQLDRGTLKDYIAAPQDELEEKVMQIFMDILGVDTIHLHESFFDQGGHSIKAVRLMDVLNRTFHTELSVITLFDYSTVTEIARIIREGNLPQDQSIVVLKEGERADEIPLFLIPTGGGNLINYYELVSQLEGLNIYGFVPRGYENDEEPLYTVQELAEYYYDVLTQLHPIGPYRLLGWSFGGNVAFEMARIIEDAGQQLEWLIILDAPARSHERDIRPINKMEALAELAHNNGYEFEPSGDYEIQLKEVMHYFPDDGRIGHLKVRLANEVAFDNYYSAEPIQSDIHLLYATAQDEQSPVPLTDAQSWHAKTTGTCTSTPIPGHHENLIDYNHAVNVAQYVNRMV</sequence>
<dbReference type="InterPro" id="IPR000873">
    <property type="entry name" value="AMP-dep_synth/lig_dom"/>
</dbReference>
<dbReference type="Pfam" id="PF00668">
    <property type="entry name" value="Condensation"/>
    <property type="match status" value="1"/>
</dbReference>
<dbReference type="SUPFAM" id="SSF53474">
    <property type="entry name" value="alpha/beta-Hydrolases"/>
    <property type="match status" value="1"/>
</dbReference>
<dbReference type="InterPro" id="IPR042099">
    <property type="entry name" value="ANL_N_sf"/>
</dbReference>
<dbReference type="NCBIfam" id="TIGR01733">
    <property type="entry name" value="AA-adenyl-dom"/>
    <property type="match status" value="1"/>
</dbReference>
<evidence type="ECO:0000256" key="4">
    <source>
        <dbReference type="ARBA" id="ARBA00022553"/>
    </source>
</evidence>
<evidence type="ECO:0000313" key="9">
    <source>
        <dbReference type="EMBL" id="MBP2246408.1"/>
    </source>
</evidence>
<organism evidence="9 10">
    <name type="scientific">Paenibacillus xylanexedens</name>
    <dbReference type="NCBI Taxonomy" id="528191"/>
    <lineage>
        <taxon>Bacteria</taxon>
        <taxon>Bacillati</taxon>
        <taxon>Bacillota</taxon>
        <taxon>Bacilli</taxon>
        <taxon>Bacillales</taxon>
        <taxon>Paenibacillaceae</taxon>
        <taxon>Paenibacillus</taxon>
    </lineage>
</organism>
<keyword evidence="4" id="KW-0597">Phosphoprotein</keyword>
<keyword evidence="6" id="KW-0045">Antibiotic biosynthesis</keyword>
<reference evidence="9 10" key="1">
    <citation type="submission" date="2021-03" db="EMBL/GenBank/DDBJ databases">
        <title>Genomic Encyclopedia of Type Strains, Phase IV (KMG-IV): sequencing the most valuable type-strain genomes for metagenomic binning, comparative biology and taxonomic classification.</title>
        <authorList>
            <person name="Goeker M."/>
        </authorList>
    </citation>
    <scope>NUCLEOTIDE SEQUENCE [LARGE SCALE GENOMIC DNA]</scope>
    <source>
        <strain evidence="9 10">DSM 21292</strain>
    </source>
</reference>
<dbReference type="Gene3D" id="3.30.559.10">
    <property type="entry name" value="Chloramphenicol acetyltransferase-like domain"/>
    <property type="match status" value="1"/>
</dbReference>
<protein>
    <submittedName>
        <fullName evidence="9">Amino acid adenylation domain-containing protein</fullName>
    </submittedName>
</protein>
<dbReference type="CDD" id="cd05930">
    <property type="entry name" value="A_NRPS"/>
    <property type="match status" value="1"/>
</dbReference>
<evidence type="ECO:0000313" key="10">
    <source>
        <dbReference type="Proteomes" id="UP000810207"/>
    </source>
</evidence>
<name>A0ABS4RU53_PAEXY</name>
<dbReference type="Pfam" id="PF00550">
    <property type="entry name" value="PP-binding"/>
    <property type="match status" value="1"/>
</dbReference>